<reference evidence="1 2" key="1">
    <citation type="submission" date="2014-12" db="EMBL/GenBank/DDBJ databases">
        <title>Draft genome sequences of 29 type strains of Enterococci.</title>
        <authorList>
            <person name="Zhong Z."/>
            <person name="Sun Z."/>
            <person name="Liu W."/>
            <person name="Zhang W."/>
            <person name="Zhang H."/>
        </authorList>
    </citation>
    <scope>NUCLEOTIDE SEQUENCE [LARGE SCALE GENOMIC DNA]</scope>
    <source>
        <strain evidence="1 2">DSM 15687</strain>
    </source>
</reference>
<dbReference type="EMBL" id="JXLB01000008">
    <property type="protein sequence ID" value="OJG82732.1"/>
    <property type="molecule type" value="Genomic_DNA"/>
</dbReference>
<gene>
    <name evidence="1" type="ORF">RV14_GL002307</name>
</gene>
<evidence type="ECO:0000313" key="2">
    <source>
        <dbReference type="Proteomes" id="UP000182152"/>
    </source>
</evidence>
<proteinExistence type="predicted"/>
<name>A0A1L8WPI2_9ENTE</name>
<comment type="caution">
    <text evidence="1">The sequence shown here is derived from an EMBL/GenBank/DDBJ whole genome shotgun (WGS) entry which is preliminary data.</text>
</comment>
<keyword evidence="2" id="KW-1185">Reference proteome</keyword>
<evidence type="ECO:0000313" key="1">
    <source>
        <dbReference type="EMBL" id="OJG82732.1"/>
    </source>
</evidence>
<dbReference type="Proteomes" id="UP000182152">
    <property type="component" value="Unassembled WGS sequence"/>
</dbReference>
<organism evidence="1 2">
    <name type="scientific">Enterococcus ratti</name>
    <dbReference type="NCBI Taxonomy" id="150033"/>
    <lineage>
        <taxon>Bacteria</taxon>
        <taxon>Bacillati</taxon>
        <taxon>Bacillota</taxon>
        <taxon>Bacilli</taxon>
        <taxon>Lactobacillales</taxon>
        <taxon>Enterococcaceae</taxon>
        <taxon>Enterococcus</taxon>
    </lineage>
</organism>
<protein>
    <submittedName>
        <fullName evidence="1">Uncharacterized protein</fullName>
    </submittedName>
</protein>
<dbReference type="STRING" id="150033.RV14_GL002307"/>
<sequence length="50" mass="5921">MTTILVLAKLALDNEAKHNEEFIAEWMYQNVPEKVWNIPEMKDFWGIALE</sequence>
<dbReference type="AlphaFoldDB" id="A0A1L8WPI2"/>
<accession>A0A1L8WPI2</accession>